<dbReference type="InterPro" id="IPR010810">
    <property type="entry name" value="Flagellin_hook_IN_motif"/>
</dbReference>
<proteinExistence type="inferred from homology"/>
<keyword evidence="3" id="KW-0175">Coiled coil</keyword>
<dbReference type="Pfam" id="PF07195">
    <property type="entry name" value="FliD_C"/>
    <property type="match status" value="1"/>
</dbReference>
<comment type="subcellular location">
    <subcellularLocation>
        <location evidence="5">Secreted</location>
    </subcellularLocation>
    <subcellularLocation>
        <location evidence="5">Bacterial flagellum</location>
    </subcellularLocation>
</comment>
<comment type="caution">
    <text evidence="8">The sequence shown here is derived from an EMBL/GenBank/DDBJ whole genome shotgun (WGS) entry which is preliminary data.</text>
</comment>
<name>A0ABQ2FZA6_9ACTN</name>
<evidence type="ECO:0000256" key="1">
    <source>
        <dbReference type="ARBA" id="ARBA00009764"/>
    </source>
</evidence>
<dbReference type="InterPro" id="IPR010809">
    <property type="entry name" value="FliD_C"/>
</dbReference>
<feature type="domain" description="Flagellar hook-associated protein 2 N-terminal" evidence="6">
    <location>
        <begin position="12"/>
        <end position="107"/>
    </location>
</feature>
<reference evidence="9" key="1">
    <citation type="journal article" date="2019" name="Int. J. Syst. Evol. Microbiol.">
        <title>The Global Catalogue of Microorganisms (GCM) 10K type strain sequencing project: providing services to taxonomists for standard genome sequencing and annotation.</title>
        <authorList>
            <consortium name="The Broad Institute Genomics Platform"/>
            <consortium name="The Broad Institute Genome Sequencing Center for Infectious Disease"/>
            <person name="Wu L."/>
            <person name="Ma J."/>
        </authorList>
    </citation>
    <scope>NUCLEOTIDE SEQUENCE [LARGE SCALE GENOMIC DNA]</scope>
    <source>
        <strain evidence="9">CGMCC 4.5581</strain>
    </source>
</reference>
<evidence type="ECO:0000256" key="4">
    <source>
        <dbReference type="ARBA" id="ARBA00023143"/>
    </source>
</evidence>
<dbReference type="Pfam" id="PF02465">
    <property type="entry name" value="FliD_N"/>
    <property type="match status" value="1"/>
</dbReference>
<keyword evidence="8" id="KW-0966">Cell projection</keyword>
<comment type="subunit">
    <text evidence="2 5">Homopentamer.</text>
</comment>
<comment type="similarity">
    <text evidence="1 5">Belongs to the FliD family.</text>
</comment>
<dbReference type="EMBL" id="BMMI01000004">
    <property type="protein sequence ID" value="GGL67551.1"/>
    <property type="molecule type" value="Genomic_DNA"/>
</dbReference>
<keyword evidence="5" id="KW-0964">Secreted</keyword>
<comment type="function">
    <text evidence="5">Required for morphogenesis and for the elongation of the flagellar filament by facilitating polymerization of the flagellin monomers at the tip of growing filament. Forms a capping structure, which prevents flagellin subunits (transported through the central channel of the flagellum) from leaking out without polymerization at the distal end.</text>
</comment>
<dbReference type="Pfam" id="PF07196">
    <property type="entry name" value="Flagellin_IN"/>
    <property type="match status" value="1"/>
</dbReference>
<evidence type="ECO:0000256" key="5">
    <source>
        <dbReference type="RuleBase" id="RU362066"/>
    </source>
</evidence>
<keyword evidence="9" id="KW-1185">Reference proteome</keyword>
<protein>
    <recommendedName>
        <fullName evidence="5">Flagellar hook-associated protein 2</fullName>
        <shortName evidence="5">HAP2</shortName>
    </recommendedName>
    <alternativeName>
        <fullName evidence="5">Flagellar cap protein</fullName>
    </alternativeName>
</protein>
<dbReference type="Proteomes" id="UP000648663">
    <property type="component" value="Unassembled WGS sequence"/>
</dbReference>
<dbReference type="InterPro" id="IPR003481">
    <property type="entry name" value="FliD_N"/>
</dbReference>
<accession>A0ABQ2FZA6</accession>
<keyword evidence="4 5" id="KW-0975">Bacterial flagellum</keyword>
<gene>
    <name evidence="8" type="primary">fliD</name>
    <name evidence="8" type="ORF">GCM10011589_24830</name>
</gene>
<evidence type="ECO:0000313" key="9">
    <source>
        <dbReference type="Proteomes" id="UP000648663"/>
    </source>
</evidence>
<keyword evidence="8" id="KW-0282">Flagellum</keyword>
<evidence type="ECO:0000259" key="6">
    <source>
        <dbReference type="Pfam" id="PF02465"/>
    </source>
</evidence>
<evidence type="ECO:0000256" key="2">
    <source>
        <dbReference type="ARBA" id="ARBA00011255"/>
    </source>
</evidence>
<dbReference type="PANTHER" id="PTHR30288">
    <property type="entry name" value="FLAGELLAR CAP/ASSEMBLY PROTEIN FLID"/>
    <property type="match status" value="1"/>
</dbReference>
<evidence type="ECO:0000259" key="7">
    <source>
        <dbReference type="Pfam" id="PF07195"/>
    </source>
</evidence>
<keyword evidence="8" id="KW-0969">Cilium</keyword>
<feature type="domain" description="Flagellar hook-associated protein 2 C-terminal" evidence="7">
    <location>
        <begin position="200"/>
        <end position="436"/>
    </location>
</feature>
<dbReference type="InterPro" id="IPR040026">
    <property type="entry name" value="FliD"/>
</dbReference>
<evidence type="ECO:0000256" key="3">
    <source>
        <dbReference type="ARBA" id="ARBA00023054"/>
    </source>
</evidence>
<sequence>MAGMSVSTGLISGIDYKTMISQLMQVEANPQTLLKQQLSATNADAAAYRAVNTRFEALRTAAAALTADTAWTATKASSSDPSVTATAAAGATAGSLSFTVTSLATTHSVYSTGSWATADTALNATGPTTLTIGGVDVPLAAGQTLTDAVTAINESTAGVTAVAVDTGSGFRLQLTSQKSGAGGVFTVSGDVPVATLSSGTDAKLRVGDATAGYDVTSPTNTFTDVLPGTTFTVSKKDAAATVTVSKDPDATAAKVQTLVDAANALQSAITSYTDPKSSSATLKGDTTLRALSNRIAGVVSYAVGGVSASTVGIQLNRDGTFAFDKTVFTGALTADPAKVQKVFAESKVTSTGADGVSGNADDVSSPIGLAAQLEALAKGASDTTTGSLVLLATSEDAQAKDLQARIDAWDTRLALREQTITRQFTAMETALSTMQNQASWLSSQIAGLPSWSSSSK</sequence>
<evidence type="ECO:0000313" key="8">
    <source>
        <dbReference type="EMBL" id="GGL67551.1"/>
    </source>
</evidence>
<organism evidence="8 9">
    <name type="scientific">Modestobacter marinus</name>
    <dbReference type="NCBI Taxonomy" id="477641"/>
    <lineage>
        <taxon>Bacteria</taxon>
        <taxon>Bacillati</taxon>
        <taxon>Actinomycetota</taxon>
        <taxon>Actinomycetes</taxon>
        <taxon>Geodermatophilales</taxon>
        <taxon>Geodermatophilaceae</taxon>
        <taxon>Modestobacter</taxon>
    </lineage>
</organism>
<dbReference type="PANTHER" id="PTHR30288:SF0">
    <property type="entry name" value="FLAGELLAR HOOK-ASSOCIATED PROTEIN 2"/>
    <property type="match status" value="1"/>
</dbReference>